<evidence type="ECO:0000313" key="4">
    <source>
        <dbReference type="Proteomes" id="UP000003157"/>
    </source>
</evidence>
<gene>
    <name evidence="3" type="ORF">HMPREF9488_02460</name>
</gene>
<dbReference type="AlphaFoldDB" id="E7GCG8"/>
<feature type="domain" description="Alpha/beta hydrolase fold-5" evidence="2">
    <location>
        <begin position="67"/>
        <end position="230"/>
    </location>
</feature>
<dbReference type="HOGENOM" id="CLU_077889_0_0_9"/>
<sequence>MKSRIKKICIVIAGGIVVLVTVFLIYVNDYYHAEALPASYIQNTQEMSYQDNISSYIFQPKGENKGGIIFYAGAKVDELAYTNLMQKFSQQGYMCALVKMPFRLAIFDSNAADKIIAAFPNIKNWYMMGHSLGGAMAANYAFNHENNLKGLVLLGAYSTQDLSETSLQVLSFYGTEDQVLNMGKYQNYFPNLPQNTIEFTIEGGNHAYYGNYGEQSGDGVATITAQAQQEQVVQLFCQTFINKEELVE</sequence>
<keyword evidence="1" id="KW-0812">Transmembrane</keyword>
<dbReference type="eggNOG" id="COG2267">
    <property type="taxonomic scope" value="Bacteria"/>
</dbReference>
<keyword evidence="1" id="KW-1133">Transmembrane helix</keyword>
<dbReference type="Proteomes" id="UP000003157">
    <property type="component" value="Unassembled WGS sequence"/>
</dbReference>
<dbReference type="InterPro" id="IPR029058">
    <property type="entry name" value="AB_hydrolase_fold"/>
</dbReference>
<dbReference type="SUPFAM" id="SSF53474">
    <property type="entry name" value="alpha/beta-Hydrolases"/>
    <property type="match status" value="1"/>
</dbReference>
<accession>E7GCG8</accession>
<keyword evidence="1" id="KW-0472">Membrane</keyword>
<dbReference type="GeneID" id="78228045"/>
<dbReference type="GO" id="GO:0016787">
    <property type="term" value="F:hydrolase activity"/>
    <property type="evidence" value="ECO:0007669"/>
    <property type="project" value="InterPro"/>
</dbReference>
<proteinExistence type="predicted"/>
<keyword evidence="4" id="KW-1185">Reference proteome</keyword>
<evidence type="ECO:0000256" key="1">
    <source>
        <dbReference type="SAM" id="Phobius"/>
    </source>
</evidence>
<feature type="transmembrane region" description="Helical" evidence="1">
    <location>
        <begin position="7"/>
        <end position="27"/>
    </location>
</feature>
<dbReference type="InterPro" id="IPR029059">
    <property type="entry name" value="AB_hydrolase_5"/>
</dbReference>
<dbReference type="EMBL" id="ADKX01000039">
    <property type="protein sequence ID" value="EFW04177.1"/>
    <property type="molecule type" value="Genomic_DNA"/>
</dbReference>
<dbReference type="Gene3D" id="3.40.50.1820">
    <property type="entry name" value="alpha/beta hydrolase"/>
    <property type="match status" value="1"/>
</dbReference>
<reference evidence="3 4" key="1">
    <citation type="submission" date="2010-12" db="EMBL/GenBank/DDBJ databases">
        <title>The Genome Sequence of Coprobacillus sp. strain 29_1.</title>
        <authorList>
            <consortium name="The Broad Institute Genome Sequencing Platform"/>
            <person name="Earl A."/>
            <person name="Ward D."/>
            <person name="Feldgarden M."/>
            <person name="Gevers D."/>
            <person name="Daigneault M."/>
            <person name="Sibley C.D."/>
            <person name="White A."/>
            <person name="Strauss J."/>
            <person name="Allen-Vercoe E."/>
            <person name="Young S.K."/>
            <person name="Zeng Q."/>
            <person name="Gargeya S."/>
            <person name="Fitzgerald M."/>
            <person name="Haas B."/>
            <person name="Abouelleil A."/>
            <person name="Alvarado L."/>
            <person name="Arachchi H.M."/>
            <person name="Berlin A."/>
            <person name="Brown A."/>
            <person name="Chapman S.B."/>
            <person name="Chen Z."/>
            <person name="Dunbar C."/>
            <person name="Freedman E."/>
            <person name="Gearin G."/>
            <person name="Gellesch M."/>
            <person name="Goldberg J."/>
            <person name="Griggs A."/>
            <person name="Gujja S."/>
            <person name="Heilman E."/>
            <person name="Heiman D."/>
            <person name="Howarth C."/>
            <person name="Larson L."/>
            <person name="Lui A."/>
            <person name="MacDonald P.J.P."/>
            <person name="Mehta T."/>
            <person name="Montmayeur A."/>
            <person name="Murphy C."/>
            <person name="Neiman D."/>
            <person name="Pearson M."/>
            <person name="Priest M."/>
            <person name="Roberts A."/>
            <person name="Saif S."/>
            <person name="Shea T."/>
            <person name="Shenoy N."/>
            <person name="Sisk P."/>
            <person name="Stolte C."/>
            <person name="Sykes S."/>
            <person name="White J."/>
            <person name="Yandava C."/>
            <person name="Nusbaum C."/>
            <person name="Birren B."/>
        </authorList>
    </citation>
    <scope>NUCLEOTIDE SEQUENCE [LARGE SCALE GENOMIC DNA]</scope>
    <source>
        <strain evidence="3 4">29_1</strain>
    </source>
</reference>
<dbReference type="STRING" id="100884.GCA_000269565_00112"/>
<dbReference type="Pfam" id="PF12695">
    <property type="entry name" value="Abhydrolase_5"/>
    <property type="match status" value="1"/>
</dbReference>
<evidence type="ECO:0000259" key="2">
    <source>
        <dbReference type="Pfam" id="PF12695"/>
    </source>
</evidence>
<dbReference type="RefSeq" id="WP_008789548.1">
    <property type="nucleotide sequence ID" value="NZ_AKCB01000001.1"/>
</dbReference>
<protein>
    <recommendedName>
        <fullName evidence="2">Alpha/beta hydrolase fold-5 domain-containing protein</fullName>
    </recommendedName>
</protein>
<name>E7GCG8_9FIRM</name>
<comment type="caution">
    <text evidence="3">The sequence shown here is derived from an EMBL/GenBank/DDBJ whole genome shotgun (WGS) entry which is preliminary data.</text>
</comment>
<organism evidence="3 4">
    <name type="scientific">Coprobacillus cateniformis</name>
    <dbReference type="NCBI Taxonomy" id="100884"/>
    <lineage>
        <taxon>Bacteria</taxon>
        <taxon>Bacillati</taxon>
        <taxon>Bacillota</taxon>
        <taxon>Erysipelotrichia</taxon>
        <taxon>Erysipelotrichales</taxon>
        <taxon>Coprobacillaceae</taxon>
        <taxon>Coprobacillus</taxon>
    </lineage>
</organism>
<dbReference type="OrthoDB" id="9780932at2"/>
<evidence type="ECO:0000313" key="3">
    <source>
        <dbReference type="EMBL" id="EFW04177.1"/>
    </source>
</evidence>